<accession>A0A6C0KJT4</accession>
<name>A0A6C0KJT4_9ZZZZ</name>
<protein>
    <submittedName>
        <fullName evidence="1">Uncharacterized protein</fullName>
    </submittedName>
</protein>
<proteinExistence type="predicted"/>
<organism evidence="1">
    <name type="scientific">viral metagenome</name>
    <dbReference type="NCBI Taxonomy" id="1070528"/>
    <lineage>
        <taxon>unclassified sequences</taxon>
        <taxon>metagenomes</taxon>
        <taxon>organismal metagenomes</taxon>
    </lineage>
</organism>
<dbReference type="AlphaFoldDB" id="A0A6C0KJT4"/>
<reference evidence="1" key="1">
    <citation type="journal article" date="2020" name="Nature">
        <title>Giant virus diversity and host interactions through global metagenomics.</title>
        <authorList>
            <person name="Schulz F."/>
            <person name="Roux S."/>
            <person name="Paez-Espino D."/>
            <person name="Jungbluth S."/>
            <person name="Walsh D.A."/>
            <person name="Denef V.J."/>
            <person name="McMahon K.D."/>
            <person name="Konstantinidis K.T."/>
            <person name="Eloe-Fadrosh E.A."/>
            <person name="Kyrpides N.C."/>
            <person name="Woyke T."/>
        </authorList>
    </citation>
    <scope>NUCLEOTIDE SEQUENCE</scope>
    <source>
        <strain evidence="1">GVMAG-S-3300012919-55</strain>
    </source>
</reference>
<evidence type="ECO:0000313" key="1">
    <source>
        <dbReference type="EMBL" id="QHU17543.1"/>
    </source>
</evidence>
<sequence length="196" mass="24174">MRIDDMPNVLDITECMDLLDLQHYIFSHKIRRDIYESFVKRKKKFINTYFPKEIQVLYPCSMMMYPLIPFQKRFFEMDYYSKVRSEYMEYPITISITPDNIPFIIITYYEYNFNRKKRTKKSIVVIQRSKDYWSATSDYDDGLNSHDGYRMYYMWYDKNKKVLNRSQTNDMISNICKGTVIYANNIYNDYYYEYYI</sequence>
<dbReference type="EMBL" id="MN740916">
    <property type="protein sequence ID" value="QHU17543.1"/>
    <property type="molecule type" value="Genomic_DNA"/>
</dbReference>